<evidence type="ECO:0000256" key="1">
    <source>
        <dbReference type="SAM" id="MobiDB-lite"/>
    </source>
</evidence>
<feature type="region of interest" description="Disordered" evidence="1">
    <location>
        <begin position="1"/>
        <end position="104"/>
    </location>
</feature>
<sequence length="207" mass="23470">SGTVVSCAGSGGRRRSDPVGHRYRKRQSRSSSAWRERTPPGDTSESKANSEAWPSGRRRDDPARPGRHRPPDRCMGHATRPQPAHGPRRQGWVLPVPHPGPGQQVHRRIQRRLRRQRHSRHPDSTTKPTVQRLRGTLDTHSPHRMHRRLLITGERLLRTVLTTYAEHYNAGRAHRGLDLRAPDDDPNVILLSAATVRRRQVLGGLLN</sequence>
<feature type="non-terminal residue" evidence="2">
    <location>
        <position position="207"/>
    </location>
</feature>
<dbReference type="AlphaFoldDB" id="D9WIR3"/>
<organism evidence="2 3">
    <name type="scientific">Streptomyces himastatinicus ATCC 53653</name>
    <dbReference type="NCBI Taxonomy" id="457427"/>
    <lineage>
        <taxon>Bacteria</taxon>
        <taxon>Bacillati</taxon>
        <taxon>Actinomycetota</taxon>
        <taxon>Actinomycetes</taxon>
        <taxon>Kitasatosporales</taxon>
        <taxon>Streptomycetaceae</taxon>
        <taxon>Streptomyces</taxon>
        <taxon>Streptomyces violaceusniger group</taxon>
    </lineage>
</organism>
<evidence type="ECO:0000313" key="3">
    <source>
        <dbReference type="Proteomes" id="UP000003963"/>
    </source>
</evidence>
<name>D9WIR3_9ACTN</name>
<dbReference type="Proteomes" id="UP000003963">
    <property type="component" value="Unassembled WGS sequence"/>
</dbReference>
<proteinExistence type="predicted"/>
<dbReference type="HOGENOM" id="CLU_1328915_0_0_11"/>
<evidence type="ECO:0000313" key="2">
    <source>
        <dbReference type="EMBL" id="EFL27566.1"/>
    </source>
</evidence>
<keyword evidence="3" id="KW-1185">Reference proteome</keyword>
<feature type="compositionally biased region" description="Basic and acidic residues" evidence="1">
    <location>
        <begin position="57"/>
        <end position="75"/>
    </location>
</feature>
<feature type="non-terminal residue" evidence="2">
    <location>
        <position position="1"/>
    </location>
</feature>
<gene>
    <name evidence="2" type="ORF">SSOG_07280</name>
</gene>
<reference evidence="2 3" key="1">
    <citation type="submission" date="2009-02" db="EMBL/GenBank/DDBJ databases">
        <title>Annotation of Streptomyces hygroscopicus strain ATCC 53653.</title>
        <authorList>
            <consortium name="The Broad Institute Genome Sequencing Platform"/>
            <consortium name="Broad Institute Microbial Sequencing Center"/>
            <person name="Fischbach M."/>
            <person name="Godfrey P."/>
            <person name="Ward D."/>
            <person name="Young S."/>
            <person name="Zeng Q."/>
            <person name="Koehrsen M."/>
            <person name="Alvarado L."/>
            <person name="Berlin A.M."/>
            <person name="Bochicchio J."/>
            <person name="Borenstein D."/>
            <person name="Chapman S.B."/>
            <person name="Chen Z."/>
            <person name="Engels R."/>
            <person name="Freedman E."/>
            <person name="Gellesch M."/>
            <person name="Goldberg J."/>
            <person name="Griggs A."/>
            <person name="Gujja S."/>
            <person name="Heilman E.R."/>
            <person name="Heiman D.I."/>
            <person name="Hepburn T.A."/>
            <person name="Howarth C."/>
            <person name="Jen D."/>
            <person name="Larson L."/>
            <person name="Lewis B."/>
            <person name="Mehta T."/>
            <person name="Park D."/>
            <person name="Pearson M."/>
            <person name="Richards J."/>
            <person name="Roberts A."/>
            <person name="Saif S."/>
            <person name="Shea T.D."/>
            <person name="Shenoy N."/>
            <person name="Sisk P."/>
            <person name="Stolte C."/>
            <person name="Sykes S.N."/>
            <person name="Thomson T."/>
            <person name="Walk T."/>
            <person name="White J."/>
            <person name="Yandava C."/>
            <person name="Straight P."/>
            <person name="Clardy J."/>
            <person name="Hung D."/>
            <person name="Kolter R."/>
            <person name="Mekalanos J."/>
            <person name="Walker S."/>
            <person name="Walsh C.T."/>
            <person name="Wieland-Brown L.C."/>
            <person name="Haas B."/>
            <person name="Nusbaum C."/>
            <person name="Birren B."/>
        </authorList>
    </citation>
    <scope>NUCLEOTIDE SEQUENCE [LARGE SCALE GENOMIC DNA]</scope>
    <source>
        <strain evidence="2 3">ATCC 53653</strain>
    </source>
</reference>
<protein>
    <submittedName>
        <fullName evidence="2">Integrase</fullName>
    </submittedName>
</protein>
<accession>D9WIR3</accession>
<dbReference type="EMBL" id="GG657754">
    <property type="protein sequence ID" value="EFL27566.1"/>
    <property type="molecule type" value="Genomic_DNA"/>
</dbReference>